<dbReference type="InterPro" id="IPR016187">
    <property type="entry name" value="CTDL_fold"/>
</dbReference>
<evidence type="ECO:0000313" key="6">
    <source>
        <dbReference type="Proteomes" id="UP000008912"/>
    </source>
</evidence>
<evidence type="ECO:0000259" key="4">
    <source>
        <dbReference type="PROSITE" id="PS50041"/>
    </source>
</evidence>
<feature type="compositionally biased region" description="Low complexity" evidence="2">
    <location>
        <begin position="38"/>
        <end position="55"/>
    </location>
</feature>
<reference evidence="5" key="3">
    <citation type="submission" date="2025-09" db="UniProtKB">
        <authorList>
            <consortium name="Ensembl"/>
        </authorList>
    </citation>
    <scope>IDENTIFICATION</scope>
</reference>
<proteinExistence type="predicted"/>
<dbReference type="Ensembl" id="ENSAMET00000050272.1">
    <property type="protein sequence ID" value="ENSAMEP00000043327.1"/>
    <property type="gene ID" value="ENSAMEG00000016377.2"/>
</dbReference>
<keyword evidence="6" id="KW-1185">Reference proteome</keyword>
<dbReference type="SMART" id="SM00034">
    <property type="entry name" value="CLECT"/>
    <property type="match status" value="1"/>
</dbReference>
<feature type="region of interest" description="Disordered" evidence="2">
    <location>
        <begin position="34"/>
        <end position="63"/>
    </location>
</feature>
<dbReference type="InterPro" id="IPR001304">
    <property type="entry name" value="C-type_lectin-like"/>
</dbReference>
<keyword evidence="3" id="KW-0472">Membrane</keyword>
<dbReference type="Proteomes" id="UP000008912">
    <property type="component" value="Unassembled WGS sequence"/>
</dbReference>
<dbReference type="GO" id="GO:0030246">
    <property type="term" value="F:carbohydrate binding"/>
    <property type="evidence" value="ECO:0007669"/>
    <property type="project" value="UniProtKB-KW"/>
</dbReference>
<keyword evidence="3" id="KW-1133">Transmembrane helix</keyword>
<accession>A0A7N5PAS6</accession>
<dbReference type="InterPro" id="IPR033989">
    <property type="entry name" value="CD209-like_CTLD"/>
</dbReference>
<dbReference type="Gene3D" id="3.10.100.10">
    <property type="entry name" value="Mannose-Binding Protein A, subunit A"/>
    <property type="match status" value="1"/>
</dbReference>
<dbReference type="SUPFAM" id="SSF56436">
    <property type="entry name" value="C-type lectin-like"/>
    <property type="match status" value="1"/>
</dbReference>
<gene>
    <name evidence="5" type="primary">ASGR2</name>
</gene>
<keyword evidence="1" id="KW-0430">Lectin</keyword>
<protein>
    <submittedName>
        <fullName evidence="5">Asialoglycoprotein receptor 2</fullName>
    </submittedName>
</protein>
<name>A0A7N5PAS6_AILME</name>
<feature type="region of interest" description="Disordered" evidence="2">
    <location>
        <begin position="76"/>
        <end position="98"/>
    </location>
</feature>
<evidence type="ECO:0000313" key="5">
    <source>
        <dbReference type="Ensembl" id="ENSAMEP00000043327.1"/>
    </source>
</evidence>
<reference evidence="5 6" key="1">
    <citation type="journal article" date="2010" name="Nature">
        <title>The sequence and de novo assembly of the giant panda genome.</title>
        <authorList>
            <person name="Li R."/>
            <person name="Fan W."/>
            <person name="Tian G."/>
            <person name="Zhu H."/>
            <person name="He L."/>
            <person name="Cai J."/>
            <person name="Huang Q."/>
            <person name="Cai Q."/>
            <person name="Li B."/>
            <person name="Bai Y."/>
            <person name="Zhang Z."/>
            <person name="Zhang Y."/>
            <person name="Wang W."/>
            <person name="Li J."/>
            <person name="Wei F."/>
            <person name="Li H."/>
            <person name="Jian M."/>
            <person name="Li J."/>
            <person name="Zhang Z."/>
            <person name="Nielsen R."/>
            <person name="Li D."/>
            <person name="Gu W."/>
            <person name="Yang Z."/>
            <person name="Xuan Z."/>
            <person name="Ryder O.A."/>
            <person name="Leung F.C."/>
            <person name="Zhou Y."/>
            <person name="Cao J."/>
            <person name="Sun X."/>
            <person name="Fu Y."/>
            <person name="Fang X."/>
            <person name="Guo X."/>
            <person name="Wang B."/>
            <person name="Hou R."/>
            <person name="Shen F."/>
            <person name="Mu B."/>
            <person name="Ni P."/>
            <person name="Lin R."/>
            <person name="Qian W."/>
            <person name="Wang G."/>
            <person name="Yu C."/>
            <person name="Nie W."/>
            <person name="Wang J."/>
            <person name="Wu Z."/>
            <person name="Liang H."/>
            <person name="Min J."/>
            <person name="Wu Q."/>
            <person name="Cheng S."/>
            <person name="Ruan J."/>
            <person name="Wang M."/>
            <person name="Shi Z."/>
            <person name="Wen M."/>
            <person name="Liu B."/>
            <person name="Ren X."/>
            <person name="Zheng H."/>
            <person name="Dong D."/>
            <person name="Cook K."/>
            <person name="Shan G."/>
            <person name="Zhang H."/>
            <person name="Kosiol C."/>
            <person name="Xie X."/>
            <person name="Lu Z."/>
            <person name="Zheng H."/>
            <person name="Li Y."/>
            <person name="Steiner C.C."/>
            <person name="Lam T.T."/>
            <person name="Lin S."/>
            <person name="Zhang Q."/>
            <person name="Li G."/>
            <person name="Tian J."/>
            <person name="Gong T."/>
            <person name="Liu H."/>
            <person name="Zhang D."/>
            <person name="Fang L."/>
            <person name="Ye C."/>
            <person name="Zhang J."/>
            <person name="Hu W."/>
            <person name="Xu A."/>
            <person name="Ren Y."/>
            <person name="Zhang G."/>
            <person name="Bruford M.W."/>
            <person name="Li Q."/>
            <person name="Ma L."/>
            <person name="Guo Y."/>
            <person name="An N."/>
            <person name="Hu Y."/>
            <person name="Zheng Y."/>
            <person name="Shi Y."/>
            <person name="Li Z."/>
            <person name="Liu Q."/>
            <person name="Chen Y."/>
            <person name="Zhao J."/>
            <person name="Qu N."/>
            <person name="Zhao S."/>
            <person name="Tian F."/>
            <person name="Wang X."/>
            <person name="Wang H."/>
            <person name="Xu L."/>
            <person name="Liu X."/>
            <person name="Vinar T."/>
            <person name="Wang Y."/>
            <person name="Lam T.W."/>
            <person name="Yiu S.M."/>
            <person name="Liu S."/>
            <person name="Zhang H."/>
            <person name="Li D."/>
            <person name="Huang Y."/>
            <person name="Wang X."/>
            <person name="Yang G."/>
            <person name="Jiang Z."/>
            <person name="Wang J."/>
            <person name="Qin N."/>
            <person name="Li L."/>
            <person name="Li J."/>
            <person name="Bolund L."/>
            <person name="Kristiansen K."/>
            <person name="Wong G.K."/>
            <person name="Olson M."/>
            <person name="Zhang X."/>
            <person name="Li S."/>
            <person name="Yang H."/>
            <person name="Wang J."/>
            <person name="Wang J."/>
        </authorList>
    </citation>
    <scope>NUCLEOTIDE SEQUENCE [LARGE SCALE GENOMIC DNA]</scope>
</reference>
<feature type="compositionally biased region" description="Basic residues" evidence="2">
    <location>
        <begin position="357"/>
        <end position="371"/>
    </location>
</feature>
<keyword evidence="3" id="KW-0812">Transmembrane</keyword>
<dbReference type="AlphaFoldDB" id="A0A7N5PAS6"/>
<evidence type="ECO:0000256" key="1">
    <source>
        <dbReference type="ARBA" id="ARBA00022734"/>
    </source>
</evidence>
<dbReference type="InterPro" id="IPR016186">
    <property type="entry name" value="C-type_lectin-like/link_sf"/>
</dbReference>
<dbReference type="CDD" id="cd03590">
    <property type="entry name" value="CLECT_DC-SIGN_like"/>
    <property type="match status" value="1"/>
</dbReference>
<feature type="domain" description="C-type lectin" evidence="4">
    <location>
        <begin position="243"/>
        <end position="353"/>
    </location>
</feature>
<dbReference type="InterPro" id="IPR050111">
    <property type="entry name" value="C-type_lectin/snaclec_domain"/>
</dbReference>
<dbReference type="PROSITE" id="PS50041">
    <property type="entry name" value="C_TYPE_LECTIN_2"/>
    <property type="match status" value="1"/>
</dbReference>
<dbReference type="InParanoid" id="A0A7N5PAS6"/>
<dbReference type="PANTHER" id="PTHR22803">
    <property type="entry name" value="MANNOSE, PHOSPHOLIPASE, LECTIN RECEPTOR RELATED"/>
    <property type="match status" value="1"/>
</dbReference>
<dbReference type="GeneTree" id="ENSGT00940000162310"/>
<organism evidence="5 6">
    <name type="scientific">Ailuropoda melanoleuca</name>
    <name type="common">Giant panda</name>
    <dbReference type="NCBI Taxonomy" id="9646"/>
    <lineage>
        <taxon>Eukaryota</taxon>
        <taxon>Metazoa</taxon>
        <taxon>Chordata</taxon>
        <taxon>Craniata</taxon>
        <taxon>Vertebrata</taxon>
        <taxon>Euteleostomi</taxon>
        <taxon>Mammalia</taxon>
        <taxon>Eutheria</taxon>
        <taxon>Laurasiatheria</taxon>
        <taxon>Carnivora</taxon>
        <taxon>Caniformia</taxon>
        <taxon>Ursidae</taxon>
        <taxon>Ailuropoda</taxon>
    </lineage>
</organism>
<reference evidence="5" key="2">
    <citation type="submission" date="2025-08" db="UniProtKB">
        <authorList>
            <consortium name="Ensembl"/>
        </authorList>
    </citation>
    <scope>IDENTIFICATION</scope>
</reference>
<dbReference type="Pfam" id="PF00059">
    <property type="entry name" value="Lectin_C"/>
    <property type="match status" value="1"/>
</dbReference>
<dbReference type="Pfam" id="PF03954">
    <property type="entry name" value="Lectin_N"/>
    <property type="match status" value="1"/>
</dbReference>
<evidence type="ECO:0000256" key="2">
    <source>
        <dbReference type="SAM" id="MobiDB-lite"/>
    </source>
</evidence>
<evidence type="ECO:0000256" key="3">
    <source>
        <dbReference type="SAM" id="Phobius"/>
    </source>
</evidence>
<feature type="compositionally biased region" description="Basic and acidic residues" evidence="2">
    <location>
        <begin position="372"/>
        <end position="384"/>
    </location>
</feature>
<feature type="region of interest" description="Disordered" evidence="2">
    <location>
        <begin position="357"/>
        <end position="399"/>
    </location>
</feature>
<sequence>MKPSGRVQAYVNFWPSSPWGRGCPQDLGVSPPYLWQHLSTSPELSPSPERSLSPTQPRPGAGMAKDFQDIQQLDSEDNDHELGGGEGPGPRGHNPRRGDRFCVAGIGTSLRPPLLLQRVCSTFRLSLLVLGFHVLLLVAIGVIGTQRAQLQEELRILKENFSHFSDGVLSEIGTLLSHGGSANHQLTSLEAKLEKQQRDLKADHAALLLHLKHFPMDLRILTCQMAFFQSNGTQCCPVNWLEFEGSCYWFSRSGKTWAEADRYCQLESAHLVVINSREEQKFIVQHTNPYDAWIGLTDSEGTWKWVDGTDYHQSYKNWAATQPDDWQGHEVGGGEDCAEVRANGRWNDNLCEQVSLHGRRQKRRQKRRWRTGRKDDRRDCEPHTHVPRAQARRISSLTS</sequence>
<feature type="transmembrane region" description="Helical" evidence="3">
    <location>
        <begin position="125"/>
        <end position="144"/>
    </location>
</feature>